<feature type="domain" description="Amidohydrolase-related" evidence="2">
    <location>
        <begin position="54"/>
        <end position="409"/>
    </location>
</feature>
<dbReference type="Proteomes" id="UP000790580">
    <property type="component" value="Unassembled WGS sequence"/>
</dbReference>
<reference evidence="3 4" key="1">
    <citation type="submission" date="2021-06" db="EMBL/GenBank/DDBJ databases">
        <title>Bacillus sp. RD4P76, an endophyte from a halophyte.</title>
        <authorList>
            <person name="Sun J.-Q."/>
        </authorList>
    </citation>
    <scope>NUCLEOTIDE SEQUENCE [LARGE SCALE GENOMIC DNA]</scope>
    <source>
        <strain evidence="3 4">JCM 17098</strain>
    </source>
</reference>
<dbReference type="RefSeq" id="WP_088073798.1">
    <property type="nucleotide sequence ID" value="NZ_JAHQCR010000087.1"/>
</dbReference>
<sequence>MKLIKNGYVLTMNADKEIFEHGDVLVDGSVLKEIGQINEADYPGAEVIDAEGKIVMPGLVNTHVHLNQQLGRGIADDVDLLTWLRERIWPYESNMTEEDVYVSALACCAELIRSGVTTFAEAGGHGIDAMAKAITESGLRGILSRSTMDSGEGLPASWVEPTDVCLQKQVDHYHKWNNTVDGRIRYWFNIRTIFNATDELLVETKKLADQFNAGIHMHIAEIEDEVQLVKDTRGATTAEHLGNLGVLGKNLLSVHTVYMSELELNLYQEHGVKVSHNPGAAMKVLGFPKIPEMLEKGICVAIGTDGAPANNRMDMFQEMHLTSLIHKGRLADPQVVPAYQVLEMATRNGAQALLWEDEIGSLEVGKKADLIIVNPDDFGSLPLHNPVGNLVYSMSSSRVESSMCNGQWVMKGRKLVHIDENVLIEQMKKHGREIIERAGIVL</sequence>
<keyword evidence="4" id="KW-1185">Reference proteome</keyword>
<evidence type="ECO:0000313" key="3">
    <source>
        <dbReference type="EMBL" id="MBU9723869.1"/>
    </source>
</evidence>
<organism evidence="3 4">
    <name type="scientific">Evansella alkalicola</name>
    <dbReference type="NCBI Taxonomy" id="745819"/>
    <lineage>
        <taxon>Bacteria</taxon>
        <taxon>Bacillati</taxon>
        <taxon>Bacillota</taxon>
        <taxon>Bacilli</taxon>
        <taxon>Bacillales</taxon>
        <taxon>Bacillaceae</taxon>
        <taxon>Evansella</taxon>
    </lineage>
</organism>
<dbReference type="Pfam" id="PF01979">
    <property type="entry name" value="Amidohydro_1"/>
    <property type="match status" value="1"/>
</dbReference>
<gene>
    <name evidence="3" type="ORF">KS407_20830</name>
</gene>
<accession>A0ABS6K1T0</accession>
<dbReference type="InterPro" id="IPR011059">
    <property type="entry name" value="Metal-dep_hydrolase_composite"/>
</dbReference>
<dbReference type="SUPFAM" id="SSF51338">
    <property type="entry name" value="Composite domain of metallo-dependent hydrolases"/>
    <property type="match status" value="1"/>
</dbReference>
<evidence type="ECO:0000256" key="1">
    <source>
        <dbReference type="ARBA" id="ARBA00022801"/>
    </source>
</evidence>
<comment type="caution">
    <text evidence="3">The sequence shown here is derived from an EMBL/GenBank/DDBJ whole genome shotgun (WGS) entry which is preliminary data.</text>
</comment>
<dbReference type="InterPro" id="IPR050287">
    <property type="entry name" value="MTA/SAH_deaminase"/>
</dbReference>
<dbReference type="InterPro" id="IPR032466">
    <property type="entry name" value="Metal_Hydrolase"/>
</dbReference>
<dbReference type="Gene3D" id="2.30.40.10">
    <property type="entry name" value="Urease, subunit C, domain 1"/>
    <property type="match status" value="1"/>
</dbReference>
<dbReference type="InterPro" id="IPR006680">
    <property type="entry name" value="Amidohydro-rel"/>
</dbReference>
<dbReference type="EMBL" id="JAHQCR010000087">
    <property type="protein sequence ID" value="MBU9723869.1"/>
    <property type="molecule type" value="Genomic_DNA"/>
</dbReference>
<dbReference type="CDD" id="cd01298">
    <property type="entry name" value="ATZ_TRZ_like"/>
    <property type="match status" value="1"/>
</dbReference>
<proteinExistence type="predicted"/>
<dbReference type="SUPFAM" id="SSF51556">
    <property type="entry name" value="Metallo-dependent hydrolases"/>
    <property type="match status" value="1"/>
</dbReference>
<name>A0ABS6K1T0_9BACI</name>
<keyword evidence="1" id="KW-0378">Hydrolase</keyword>
<evidence type="ECO:0000313" key="4">
    <source>
        <dbReference type="Proteomes" id="UP000790580"/>
    </source>
</evidence>
<protein>
    <submittedName>
        <fullName evidence="3">Amidohydrolase</fullName>
    </submittedName>
</protein>
<dbReference type="PANTHER" id="PTHR43794:SF11">
    <property type="entry name" value="AMIDOHYDROLASE-RELATED DOMAIN-CONTAINING PROTEIN"/>
    <property type="match status" value="1"/>
</dbReference>
<evidence type="ECO:0000259" key="2">
    <source>
        <dbReference type="Pfam" id="PF01979"/>
    </source>
</evidence>
<dbReference type="PANTHER" id="PTHR43794">
    <property type="entry name" value="AMINOHYDROLASE SSNA-RELATED"/>
    <property type="match status" value="1"/>
</dbReference>
<dbReference type="Gene3D" id="3.20.20.140">
    <property type="entry name" value="Metal-dependent hydrolases"/>
    <property type="match status" value="1"/>
</dbReference>